<dbReference type="EMBL" id="JACICF010000001">
    <property type="protein sequence ID" value="MBB3764183.1"/>
    <property type="molecule type" value="Genomic_DNA"/>
</dbReference>
<name>A0A839Z333_9SPHN</name>
<dbReference type="InterPro" id="IPR001650">
    <property type="entry name" value="Helicase_C-like"/>
</dbReference>
<dbReference type="Gene3D" id="3.40.50.300">
    <property type="entry name" value="P-loop containing nucleotide triphosphate hydrolases"/>
    <property type="match status" value="2"/>
</dbReference>
<proteinExistence type="inferred from homology"/>
<evidence type="ECO:0000256" key="5">
    <source>
        <dbReference type="ARBA" id="ARBA00038437"/>
    </source>
</evidence>
<keyword evidence="3 6" id="KW-0347">Helicase</keyword>
<dbReference type="SMART" id="SM00490">
    <property type="entry name" value="HELICc"/>
    <property type="match status" value="1"/>
</dbReference>
<dbReference type="AlphaFoldDB" id="A0A839Z333"/>
<dbReference type="PANTHER" id="PTHR47959:SF1">
    <property type="entry name" value="ATP-DEPENDENT RNA HELICASE DBPA"/>
    <property type="match status" value="1"/>
</dbReference>
<dbReference type="CDD" id="cd18787">
    <property type="entry name" value="SF2_C_DEAD"/>
    <property type="match status" value="1"/>
</dbReference>
<dbReference type="GO" id="GO:0005524">
    <property type="term" value="F:ATP binding"/>
    <property type="evidence" value="ECO:0007669"/>
    <property type="project" value="UniProtKB-KW"/>
</dbReference>
<dbReference type="PANTHER" id="PTHR47959">
    <property type="entry name" value="ATP-DEPENDENT RNA HELICASE RHLE-RELATED"/>
    <property type="match status" value="1"/>
</dbReference>
<dbReference type="CDD" id="cd12252">
    <property type="entry name" value="RRM_DbpA"/>
    <property type="match status" value="1"/>
</dbReference>
<feature type="region of interest" description="Disordered" evidence="7">
    <location>
        <begin position="515"/>
        <end position="576"/>
    </location>
</feature>
<dbReference type="InterPro" id="IPR005580">
    <property type="entry name" value="DbpA/CsdA_RNA-bd_dom"/>
</dbReference>
<dbReference type="SMART" id="SM00487">
    <property type="entry name" value="DEXDc"/>
    <property type="match status" value="1"/>
</dbReference>
<dbReference type="CDD" id="cd00268">
    <property type="entry name" value="DEADc"/>
    <property type="match status" value="1"/>
</dbReference>
<dbReference type="GO" id="GO:0003676">
    <property type="term" value="F:nucleic acid binding"/>
    <property type="evidence" value="ECO:0007669"/>
    <property type="project" value="InterPro"/>
</dbReference>
<comment type="similarity">
    <text evidence="5 6">Belongs to the DEAD box helicase family.</text>
</comment>
<dbReference type="Proteomes" id="UP000578569">
    <property type="component" value="Unassembled WGS sequence"/>
</dbReference>
<dbReference type="Pfam" id="PF03880">
    <property type="entry name" value="DbpA"/>
    <property type="match status" value="1"/>
</dbReference>
<evidence type="ECO:0000256" key="1">
    <source>
        <dbReference type="ARBA" id="ARBA00022741"/>
    </source>
</evidence>
<protein>
    <submittedName>
        <fullName evidence="10">ATP-dependent RNA helicase DeaD</fullName>
        <ecNumber evidence="10">3.6.4.13</ecNumber>
    </submittedName>
</protein>
<dbReference type="InterPro" id="IPR050079">
    <property type="entry name" value="DEAD_box_RNA_helicase"/>
</dbReference>
<dbReference type="InterPro" id="IPR014001">
    <property type="entry name" value="Helicase_ATP-bd"/>
</dbReference>
<dbReference type="Pfam" id="PF00271">
    <property type="entry name" value="Helicase_C"/>
    <property type="match status" value="1"/>
</dbReference>
<sequence length="576" mass="63529">MKIPHLPALLSEALSARGYDALTPVQAAVTRPEARGRDLIVSAQTGSGKTVAFGLAMADQLLGEHDRLPRPGAPVALVIAPTRELALQVSRELSWLYEKAGAAVATCVGGMDPSRERRNLRHGAHIVVGTPGRLRDHLERGALDLSALKVAVLDEADEMLDMGFREDLEEILDATPDQRLTYLFSATLPRPIVALAKRYQKDAMRISTIGEDRGHGDIEYQCVTVSPAEIEHAVVNLLRFHEAETAILFCATRENVRHLHAILVERGFSAVAISGEHSQSERNHAMQALRDRRARVCVATDVAARGIDLPSLSLVIHVELPRDAEVLQHRSGRTGRAGKKGTAILIVPYPRRRRVDSMLRAAKIPAKWIEPPSAEMIKERDRERLLEKLAEPVEASDADREMAKALLEKQSAEEIALSLIAAHRSKLPAPEELLGGRKGDQPPEKKRREGFDDCVWFRMNIGRRQNADPRWLLPLICRRGHVTKNEIGAIRIAPNETYFQIPVAIADRFAEALQRTGRKGGEDDAGVVIEPAPHGSSPSPHQPAHRGQIKPVHRANKGRPGGKPHRKGSPKKHRGR</sequence>
<dbReference type="Pfam" id="PF00270">
    <property type="entry name" value="DEAD"/>
    <property type="match status" value="1"/>
</dbReference>
<evidence type="ECO:0000256" key="3">
    <source>
        <dbReference type="ARBA" id="ARBA00022806"/>
    </source>
</evidence>
<evidence type="ECO:0000259" key="9">
    <source>
        <dbReference type="PROSITE" id="PS51194"/>
    </source>
</evidence>
<gene>
    <name evidence="10" type="ORF">FHS50_001206</name>
</gene>
<evidence type="ECO:0000259" key="8">
    <source>
        <dbReference type="PROSITE" id="PS51192"/>
    </source>
</evidence>
<evidence type="ECO:0000256" key="6">
    <source>
        <dbReference type="RuleBase" id="RU000492"/>
    </source>
</evidence>
<keyword evidence="2 6" id="KW-0378">Hydrolase</keyword>
<evidence type="ECO:0000256" key="7">
    <source>
        <dbReference type="SAM" id="MobiDB-lite"/>
    </source>
</evidence>
<dbReference type="PROSITE" id="PS51194">
    <property type="entry name" value="HELICASE_CTER"/>
    <property type="match status" value="1"/>
</dbReference>
<feature type="domain" description="Helicase ATP-binding" evidence="8">
    <location>
        <begin position="30"/>
        <end position="206"/>
    </location>
</feature>
<comment type="caution">
    <text evidence="10">The sequence shown here is derived from an EMBL/GenBank/DDBJ whole genome shotgun (WGS) entry which is preliminary data.</text>
</comment>
<dbReference type="InterPro" id="IPR027417">
    <property type="entry name" value="P-loop_NTPase"/>
</dbReference>
<dbReference type="PROSITE" id="PS51192">
    <property type="entry name" value="HELICASE_ATP_BIND_1"/>
    <property type="match status" value="1"/>
</dbReference>
<organism evidence="10 11">
    <name type="scientific">Sphingomicrobium lutaoense</name>
    <dbReference type="NCBI Taxonomy" id="515949"/>
    <lineage>
        <taxon>Bacteria</taxon>
        <taxon>Pseudomonadati</taxon>
        <taxon>Pseudomonadota</taxon>
        <taxon>Alphaproteobacteria</taxon>
        <taxon>Sphingomonadales</taxon>
        <taxon>Sphingomonadaceae</taxon>
        <taxon>Sphingomicrobium</taxon>
    </lineage>
</organism>
<keyword evidence="1 6" id="KW-0547">Nucleotide-binding</keyword>
<dbReference type="InterPro" id="IPR000629">
    <property type="entry name" value="RNA-helicase_DEAD-box_CS"/>
</dbReference>
<dbReference type="InterPro" id="IPR011545">
    <property type="entry name" value="DEAD/DEAH_box_helicase_dom"/>
</dbReference>
<dbReference type="InterPro" id="IPR012677">
    <property type="entry name" value="Nucleotide-bd_a/b_plait_sf"/>
</dbReference>
<dbReference type="PROSITE" id="PS00039">
    <property type="entry name" value="DEAD_ATP_HELICASE"/>
    <property type="match status" value="1"/>
</dbReference>
<keyword evidence="4 6" id="KW-0067">ATP-binding</keyword>
<evidence type="ECO:0000256" key="4">
    <source>
        <dbReference type="ARBA" id="ARBA00022840"/>
    </source>
</evidence>
<dbReference type="InterPro" id="IPR044742">
    <property type="entry name" value="DEAD/DEAH_RhlB"/>
</dbReference>
<dbReference type="EC" id="3.6.4.13" evidence="10"/>
<keyword evidence="11" id="KW-1185">Reference proteome</keyword>
<feature type="domain" description="Helicase C-terminal" evidence="9">
    <location>
        <begin position="229"/>
        <end position="385"/>
    </location>
</feature>
<dbReference type="RefSeq" id="WP_183933464.1">
    <property type="nucleotide sequence ID" value="NZ_JACICF010000001.1"/>
</dbReference>
<evidence type="ECO:0000313" key="10">
    <source>
        <dbReference type="EMBL" id="MBB3764183.1"/>
    </source>
</evidence>
<evidence type="ECO:0000256" key="2">
    <source>
        <dbReference type="ARBA" id="ARBA00022801"/>
    </source>
</evidence>
<dbReference type="GO" id="GO:0003724">
    <property type="term" value="F:RNA helicase activity"/>
    <property type="evidence" value="ECO:0007669"/>
    <property type="project" value="UniProtKB-EC"/>
</dbReference>
<feature type="compositionally biased region" description="Basic residues" evidence="7">
    <location>
        <begin position="543"/>
        <end position="576"/>
    </location>
</feature>
<evidence type="ECO:0000313" key="11">
    <source>
        <dbReference type="Proteomes" id="UP000578569"/>
    </source>
</evidence>
<accession>A0A839Z333</accession>
<reference evidence="10 11" key="1">
    <citation type="submission" date="2020-08" db="EMBL/GenBank/DDBJ databases">
        <title>Genomic Encyclopedia of Type Strains, Phase IV (KMG-IV): sequencing the most valuable type-strain genomes for metagenomic binning, comparative biology and taxonomic classification.</title>
        <authorList>
            <person name="Goeker M."/>
        </authorList>
    </citation>
    <scope>NUCLEOTIDE SEQUENCE [LARGE SCALE GENOMIC DNA]</scope>
    <source>
        <strain evidence="10 11">DSM 24194</strain>
    </source>
</reference>
<dbReference type="GO" id="GO:0005829">
    <property type="term" value="C:cytosol"/>
    <property type="evidence" value="ECO:0007669"/>
    <property type="project" value="TreeGrafter"/>
</dbReference>
<dbReference type="SUPFAM" id="SSF52540">
    <property type="entry name" value="P-loop containing nucleoside triphosphate hydrolases"/>
    <property type="match status" value="1"/>
</dbReference>
<dbReference type="Gene3D" id="3.30.70.330">
    <property type="match status" value="1"/>
</dbReference>
<dbReference type="GO" id="GO:0016787">
    <property type="term" value="F:hydrolase activity"/>
    <property type="evidence" value="ECO:0007669"/>
    <property type="project" value="UniProtKB-KW"/>
</dbReference>